<feature type="compositionally biased region" description="Polar residues" evidence="1">
    <location>
        <begin position="503"/>
        <end position="512"/>
    </location>
</feature>
<gene>
    <name evidence="3" type="ORF">D6D22_08163</name>
</gene>
<dbReference type="EMBL" id="QZAL01000158">
    <property type="protein sequence ID" value="THW35382.1"/>
    <property type="molecule type" value="Genomic_DNA"/>
</dbReference>
<comment type="caution">
    <text evidence="3">The sequence shown here is derived from an EMBL/GenBank/DDBJ whole genome shotgun (WGS) entry which is preliminary data.</text>
</comment>
<evidence type="ECO:0000313" key="3">
    <source>
        <dbReference type="EMBL" id="THW35382.1"/>
    </source>
</evidence>
<keyword evidence="2" id="KW-0812">Transmembrane</keyword>
<sequence>MRMPSFVNKVSVPAFSYSVTREYPYKWFTPVAIVGGILLTVLFSAINFYSTAYTMVSKTTTDRESFLSRRWPRYIPEIFTSKIQPRCEPSVIPAHSYFETNQSGFTYELYEVDRADVSTTAFTAALSYNGGPIEECAVEELSIRFETSNSRSPVLMTVSDWEVTVSCRIVCEVEGQPTSLITRYGPMSTDIMDPKGSLPLGFYGQFSGDQWSRPGLYWAEPLLNAFWLETLIAITTETIQESAAGTSASRYNLSSGYIALSPSPDSHEMDIKNESFFDVEWAFLDPVQGRIYTASSRYETLFDLVRSKSWPNVWSEVDHFGKAMVSAIYLDLGQWQLPLKTNMLSTPESLQFWTTESVTIAEQNSERFPWFGDPELSLLTYDDAQKNNDTATGFLNTTASFIVATYMCQEPVMKSWANVIVSILVADLVFLRTAWSLYNLIVGYFLKSRHPDANICDDCLARKKEDESLAKKPTTTSTIASTGMSEEVIEMNHLPAQRPSAGQYESTQSLLTHRNEESQSLLEVEERYATNDTGPSVVRTSPLGS</sequence>
<evidence type="ECO:0000256" key="2">
    <source>
        <dbReference type="SAM" id="Phobius"/>
    </source>
</evidence>
<organism evidence="3 4">
    <name type="scientific">Aureobasidium pullulans</name>
    <name type="common">Black yeast</name>
    <name type="synonym">Pullularia pullulans</name>
    <dbReference type="NCBI Taxonomy" id="5580"/>
    <lineage>
        <taxon>Eukaryota</taxon>
        <taxon>Fungi</taxon>
        <taxon>Dikarya</taxon>
        <taxon>Ascomycota</taxon>
        <taxon>Pezizomycotina</taxon>
        <taxon>Dothideomycetes</taxon>
        <taxon>Dothideomycetidae</taxon>
        <taxon>Dothideales</taxon>
        <taxon>Saccotheciaceae</taxon>
        <taxon>Aureobasidium</taxon>
    </lineage>
</organism>
<evidence type="ECO:0008006" key="5">
    <source>
        <dbReference type="Google" id="ProtNLM"/>
    </source>
</evidence>
<feature type="compositionally biased region" description="Polar residues" evidence="1">
    <location>
        <begin position="530"/>
        <end position="545"/>
    </location>
</feature>
<reference evidence="3 4" key="1">
    <citation type="submission" date="2018-10" db="EMBL/GenBank/DDBJ databases">
        <title>Fifty Aureobasidium pullulans genomes reveal a recombining polyextremotolerant generalist.</title>
        <authorList>
            <person name="Gostincar C."/>
            <person name="Turk M."/>
            <person name="Zajc J."/>
            <person name="Gunde-Cimerman N."/>
        </authorList>
    </citation>
    <scope>NUCLEOTIDE SEQUENCE [LARGE SCALE GENOMIC DNA]</scope>
    <source>
        <strain evidence="3 4">EXF-11013</strain>
    </source>
</reference>
<protein>
    <recommendedName>
        <fullName evidence="5">Transmembrane protein</fullName>
    </recommendedName>
</protein>
<name>A0A4S8X7D5_AURPU</name>
<dbReference type="AlphaFoldDB" id="A0A4S8X7D5"/>
<evidence type="ECO:0000256" key="1">
    <source>
        <dbReference type="SAM" id="MobiDB-lite"/>
    </source>
</evidence>
<keyword evidence="2" id="KW-1133">Transmembrane helix</keyword>
<feature type="transmembrane region" description="Helical" evidence="2">
    <location>
        <begin position="27"/>
        <end position="49"/>
    </location>
</feature>
<accession>A0A4S8X7D5</accession>
<evidence type="ECO:0000313" key="4">
    <source>
        <dbReference type="Proteomes" id="UP000310687"/>
    </source>
</evidence>
<proteinExistence type="predicted"/>
<feature type="region of interest" description="Disordered" evidence="1">
    <location>
        <begin position="526"/>
        <end position="545"/>
    </location>
</feature>
<feature type="region of interest" description="Disordered" evidence="1">
    <location>
        <begin position="495"/>
        <end position="521"/>
    </location>
</feature>
<dbReference type="Proteomes" id="UP000310687">
    <property type="component" value="Unassembled WGS sequence"/>
</dbReference>
<keyword evidence="2" id="KW-0472">Membrane</keyword>